<dbReference type="SUPFAM" id="SSF81383">
    <property type="entry name" value="F-box domain"/>
    <property type="match status" value="1"/>
</dbReference>
<keyword evidence="4" id="KW-1185">Reference proteome</keyword>
<feature type="domain" description="At1g61320/AtMIF1 LRR" evidence="2">
    <location>
        <begin position="96"/>
        <end position="434"/>
    </location>
</feature>
<comment type="caution">
    <text evidence="3">The sequence shown here is derived from an EMBL/GenBank/DDBJ whole genome shotgun (WGS) entry which is preliminary data.</text>
</comment>
<name>A0AAV1YLV0_LUPLU</name>
<evidence type="ECO:0000259" key="2">
    <source>
        <dbReference type="Pfam" id="PF23622"/>
    </source>
</evidence>
<evidence type="ECO:0000313" key="3">
    <source>
        <dbReference type="EMBL" id="CAL0334381.1"/>
    </source>
</evidence>
<dbReference type="SUPFAM" id="SSF52047">
    <property type="entry name" value="RNI-like"/>
    <property type="match status" value="1"/>
</dbReference>
<dbReference type="InterPro" id="IPR053772">
    <property type="entry name" value="At1g61320/At1g61330-like"/>
</dbReference>
<feature type="region of interest" description="Disordered" evidence="1">
    <location>
        <begin position="1"/>
        <end position="33"/>
    </location>
</feature>
<evidence type="ECO:0000256" key="1">
    <source>
        <dbReference type="SAM" id="MobiDB-lite"/>
    </source>
</evidence>
<accession>A0AAV1YLV0</accession>
<dbReference type="InterPro" id="IPR055357">
    <property type="entry name" value="LRR_At1g61320_AtMIF1"/>
</dbReference>
<dbReference type="EMBL" id="CAXHTB010000026">
    <property type="protein sequence ID" value="CAL0334381.1"/>
    <property type="molecule type" value="Genomic_DNA"/>
</dbReference>
<dbReference type="Gene3D" id="3.80.10.10">
    <property type="entry name" value="Ribonuclease Inhibitor"/>
    <property type="match status" value="1"/>
</dbReference>
<gene>
    <name evidence="3" type="ORF">LLUT_LOCUS35441</name>
</gene>
<organism evidence="3 4">
    <name type="scientific">Lupinus luteus</name>
    <name type="common">European yellow lupine</name>
    <dbReference type="NCBI Taxonomy" id="3873"/>
    <lineage>
        <taxon>Eukaryota</taxon>
        <taxon>Viridiplantae</taxon>
        <taxon>Streptophyta</taxon>
        <taxon>Embryophyta</taxon>
        <taxon>Tracheophyta</taxon>
        <taxon>Spermatophyta</taxon>
        <taxon>Magnoliopsida</taxon>
        <taxon>eudicotyledons</taxon>
        <taxon>Gunneridae</taxon>
        <taxon>Pentapetalae</taxon>
        <taxon>rosids</taxon>
        <taxon>fabids</taxon>
        <taxon>Fabales</taxon>
        <taxon>Fabaceae</taxon>
        <taxon>Papilionoideae</taxon>
        <taxon>50 kb inversion clade</taxon>
        <taxon>genistoids sensu lato</taxon>
        <taxon>core genistoids</taxon>
        <taxon>Genisteae</taxon>
        <taxon>Lupinus</taxon>
    </lineage>
</organism>
<dbReference type="InterPro" id="IPR036047">
    <property type="entry name" value="F-box-like_dom_sf"/>
</dbReference>
<sequence length="483" mass="56390">MAKHTRSVSSETCPPSKKTKLSSLPSSSYTERDNPVPNLLPDVIQHVFTFLPIKEAIGACTVSTWFKRSWTHNRKLMFAHEFHRSTQNLIALVDHIFNSHEGSVIQCFQLHMSQIGSEEMIEKWLKICIQKGVQELDFNFFQRGYFLVPELLEIPTLKILKLSNVQFGVPPVTNGWQNLHTVILREMELHEEQLESVMLYGKMIECLDLGSCREIRRMSIFASEHKKFRTLKITTCPNLEKIEIDAPTLRNIHYCGFVIKLEFTQVVPSLSEAKFIFFRSRNYLQIPILQNLVNHLHNVRVLTTSAQFQEALSNRFRDGVFQGPQFYFSNIKELHIVMDGANFCNPYDIIVFLKNCPSLQTLFIDLNDYHFECGTYWEMHQKPILEAFNHHFDGLRVIKLIGFKFLESELQLLEILLKRSRFLETLIFTTPKNARIKIYEPLVPKYKDLIQSWKASPSAKVGLFEHSNDKSGIYPSHQKHWYY</sequence>
<dbReference type="PANTHER" id="PTHR34145">
    <property type="entry name" value="OS02G0105600 PROTEIN"/>
    <property type="match status" value="1"/>
</dbReference>
<reference evidence="3 4" key="1">
    <citation type="submission" date="2024-03" db="EMBL/GenBank/DDBJ databases">
        <authorList>
            <person name="Martinez-Hernandez J."/>
        </authorList>
    </citation>
    <scope>NUCLEOTIDE SEQUENCE [LARGE SCALE GENOMIC DNA]</scope>
</reference>
<evidence type="ECO:0000313" key="4">
    <source>
        <dbReference type="Proteomes" id="UP001497480"/>
    </source>
</evidence>
<dbReference type="AlphaFoldDB" id="A0AAV1YLV0"/>
<proteinExistence type="predicted"/>
<dbReference type="Pfam" id="PF23622">
    <property type="entry name" value="LRR_At1g61320_AtMIF1"/>
    <property type="match status" value="1"/>
</dbReference>
<dbReference type="PANTHER" id="PTHR34145:SF54">
    <property type="entry name" value="FBD-ASSOCIATED F-BOX PLANT PROTEIN"/>
    <property type="match status" value="1"/>
</dbReference>
<dbReference type="Proteomes" id="UP001497480">
    <property type="component" value="Unassembled WGS sequence"/>
</dbReference>
<dbReference type="InterPro" id="IPR032675">
    <property type="entry name" value="LRR_dom_sf"/>
</dbReference>
<protein>
    <recommendedName>
        <fullName evidence="2">At1g61320/AtMIF1 LRR domain-containing protein</fullName>
    </recommendedName>
</protein>